<comment type="caution">
    <text evidence="1">The sequence shown here is derived from an EMBL/GenBank/DDBJ whole genome shotgun (WGS) entry which is preliminary data.</text>
</comment>
<evidence type="ECO:0000313" key="1">
    <source>
        <dbReference type="EMBL" id="GBN21256.1"/>
    </source>
</evidence>
<organism evidence="1 2">
    <name type="scientific">Araneus ventricosus</name>
    <name type="common">Orbweaver spider</name>
    <name type="synonym">Epeira ventricosa</name>
    <dbReference type="NCBI Taxonomy" id="182803"/>
    <lineage>
        <taxon>Eukaryota</taxon>
        <taxon>Metazoa</taxon>
        <taxon>Ecdysozoa</taxon>
        <taxon>Arthropoda</taxon>
        <taxon>Chelicerata</taxon>
        <taxon>Arachnida</taxon>
        <taxon>Araneae</taxon>
        <taxon>Araneomorphae</taxon>
        <taxon>Entelegynae</taxon>
        <taxon>Araneoidea</taxon>
        <taxon>Araneidae</taxon>
        <taxon>Araneus</taxon>
    </lineage>
</organism>
<accession>A0A4Y2M6F5</accession>
<dbReference type="AlphaFoldDB" id="A0A4Y2M6F5"/>
<reference evidence="1 2" key="1">
    <citation type="journal article" date="2019" name="Sci. Rep.">
        <title>Orb-weaving spider Araneus ventricosus genome elucidates the spidroin gene catalogue.</title>
        <authorList>
            <person name="Kono N."/>
            <person name="Nakamura H."/>
            <person name="Ohtoshi R."/>
            <person name="Moran D.A.P."/>
            <person name="Shinohara A."/>
            <person name="Yoshida Y."/>
            <person name="Fujiwara M."/>
            <person name="Mori M."/>
            <person name="Tomita M."/>
            <person name="Arakawa K."/>
        </authorList>
    </citation>
    <scope>NUCLEOTIDE SEQUENCE [LARGE SCALE GENOMIC DNA]</scope>
</reference>
<protein>
    <submittedName>
        <fullName evidence="1">Uncharacterized protein</fullName>
    </submittedName>
</protein>
<dbReference type="EMBL" id="BGPR01006712">
    <property type="protein sequence ID" value="GBN21256.1"/>
    <property type="molecule type" value="Genomic_DNA"/>
</dbReference>
<name>A0A4Y2M6F5_ARAVE</name>
<keyword evidence="2" id="KW-1185">Reference proteome</keyword>
<evidence type="ECO:0000313" key="2">
    <source>
        <dbReference type="Proteomes" id="UP000499080"/>
    </source>
</evidence>
<dbReference type="InterPro" id="IPR036397">
    <property type="entry name" value="RNaseH_sf"/>
</dbReference>
<dbReference type="Proteomes" id="UP000499080">
    <property type="component" value="Unassembled WGS sequence"/>
</dbReference>
<proteinExistence type="predicted"/>
<sequence length="215" mass="24289">MFEPGTGVLYLTARAKFKHSRTSPILPSKTMTGLITDTRVRDGFLVCTSRIIRNALYGNPKVVYKKLKGKLPLSKQDNDSRLNSAWKQLTAGIQWNDVVLSEEKKFNLNGPDGYKFYCCDLHTEHQSFSKSQFRERFAMVCAALAACGAIEIVFVENRMILVLYQDMLADSLLPVVLLITSRDWAFQQDNTSVLDEVELGKIFSIANLESRPKSN</sequence>
<dbReference type="GO" id="GO:0003676">
    <property type="term" value="F:nucleic acid binding"/>
    <property type="evidence" value="ECO:0007669"/>
    <property type="project" value="InterPro"/>
</dbReference>
<dbReference type="OrthoDB" id="8060176at2759"/>
<dbReference type="Gene3D" id="3.30.420.10">
    <property type="entry name" value="Ribonuclease H-like superfamily/Ribonuclease H"/>
    <property type="match status" value="1"/>
</dbReference>
<gene>
    <name evidence="1" type="ORF">AVEN_85131_1</name>
</gene>